<protein>
    <submittedName>
        <fullName evidence="2">SpoIID/LytB domain protein</fullName>
    </submittedName>
</protein>
<sequence length="815" mass="91524">MGKQFFMCAIVLLALLVNVFTFGQESFTLNVSLKFPNDNGPDTLINNLKSTNVELSYVYEITISGENYFERYTSTSPILSLNVSQQGVYEVSVFVIVGKDIYFTGVATATVDYSSLTQDIEVHLKHNMSKLLITLDVDKIEALSGKRILITSNDSVSAVFNELLDTSVFPLLIDIVPGSYKVDIVAESNATSNPTETSLSTTELKIQPGRFYPLMASFKKGTPALLNNLAKVSKLIAFDINTREIIFEREGKYKLSKSLSLNGKTNASWSNVLFPGISDLYLMFENGEITSINYEENFPSRVRVLLSSQQTSVGGLLSSSFEHVTVKPQQDYLLFVFDKTYYQVMKLQSGHVVRFQNQSDGLIIETGDGIIGPFEKSSRFYIKPLSKDSSIEIIEKSRNKYSGSFEIFVNDSGGLSIINDLPVEEYLRSVVSSEMPSTYHPEALKAQAVTARTYTLNKILSDRRYARLGANIDDSTNFQAYNFQKPNEKASKAVIETEGWILMHLNKPAETFYYAASGGHSMSSADVFKAKISYLPPKLMAVEREITLLLDDEMALLNFLKNWNVSLLRDLGFPEASNGYFRWKVEYFSEELLPILKSLKDTKTLDLENAVILKAKYKPTELLADFVNLVLKPKLLAEADVTSISELGNDFSTLLNNLPEIQDQTITTEQFQNIHQQNSEDYGSNEQQERIVNIYITQRTPGKYVKEVVVETNKRLYKIADEQVLKLFSPNGKKVVLQNGIVRSDFTSLPSFFFTIDVIRNDDGYAEKVVLYGGGFGHGIGMSQVAANFLAKDYGWDYVTILEFFYPGTVLSKVY</sequence>
<dbReference type="InterPro" id="IPR013486">
    <property type="entry name" value="SpoIID/LytB"/>
</dbReference>
<evidence type="ECO:0000313" key="3">
    <source>
        <dbReference type="Proteomes" id="UP000007384"/>
    </source>
</evidence>
<dbReference type="NCBIfam" id="TIGR02669">
    <property type="entry name" value="SpoIID_LytB"/>
    <property type="match status" value="1"/>
</dbReference>
<keyword evidence="3" id="KW-1185">Reference proteome</keyword>
<dbReference type="eggNOG" id="COG2385">
    <property type="taxonomic scope" value="Bacteria"/>
</dbReference>
<dbReference type="STRING" id="771875.Ferpe_0901"/>
<dbReference type="KEGG" id="fpe:Ferpe_0901"/>
<gene>
    <name evidence="2" type="ordered locus">Ferpe_0901</name>
</gene>
<dbReference type="OrthoDB" id="9794671at2"/>
<feature type="domain" description="Sporulation stage II protein D amidase enhancer LytB N-terminal" evidence="1">
    <location>
        <begin position="413"/>
        <end position="504"/>
    </location>
</feature>
<dbReference type="PANTHER" id="PTHR30032">
    <property type="entry name" value="N-ACETYLMURAMOYL-L-ALANINE AMIDASE-RELATED"/>
    <property type="match status" value="1"/>
</dbReference>
<dbReference type="EMBL" id="CP003260">
    <property type="protein sequence ID" value="AFG35013.1"/>
    <property type="molecule type" value="Genomic_DNA"/>
</dbReference>
<dbReference type="HOGENOM" id="CLU_385292_0_0_0"/>
<organism evidence="2 3">
    <name type="scientific">Fervidobacterium pennivorans (strain DSM 9078 / Ven5)</name>
    <dbReference type="NCBI Taxonomy" id="771875"/>
    <lineage>
        <taxon>Bacteria</taxon>
        <taxon>Thermotogati</taxon>
        <taxon>Thermotogota</taxon>
        <taxon>Thermotogae</taxon>
        <taxon>Thermotogales</taxon>
        <taxon>Fervidobacteriaceae</taxon>
        <taxon>Fervidobacterium</taxon>
    </lineage>
</organism>
<dbReference type="GO" id="GO:0030288">
    <property type="term" value="C:outer membrane-bounded periplasmic space"/>
    <property type="evidence" value="ECO:0007669"/>
    <property type="project" value="TreeGrafter"/>
</dbReference>
<dbReference type="InterPro" id="IPR013693">
    <property type="entry name" value="SpoIID/LytB_N"/>
</dbReference>
<evidence type="ECO:0000313" key="2">
    <source>
        <dbReference type="EMBL" id="AFG35013.1"/>
    </source>
</evidence>
<dbReference type="Pfam" id="PF08486">
    <property type="entry name" value="SpoIID"/>
    <property type="match status" value="1"/>
</dbReference>
<dbReference type="GO" id="GO:0030435">
    <property type="term" value="P:sporulation resulting in formation of a cellular spore"/>
    <property type="evidence" value="ECO:0007669"/>
    <property type="project" value="InterPro"/>
</dbReference>
<evidence type="ECO:0000259" key="1">
    <source>
        <dbReference type="Pfam" id="PF08486"/>
    </source>
</evidence>
<dbReference type="InterPro" id="IPR051922">
    <property type="entry name" value="Bact_Sporulation_Assoc"/>
</dbReference>
<dbReference type="PANTHER" id="PTHR30032:SF4">
    <property type="entry name" value="AMIDASE ENHANCER"/>
    <property type="match status" value="1"/>
</dbReference>
<dbReference type="RefSeq" id="WP_014451455.1">
    <property type="nucleotide sequence ID" value="NC_017095.1"/>
</dbReference>
<name>H9UBX0_FERPD</name>
<dbReference type="PATRIC" id="fig|771875.3.peg.929"/>
<accession>H9UBX0</accession>
<proteinExistence type="predicted"/>
<reference evidence="2" key="1">
    <citation type="submission" date="2012-03" db="EMBL/GenBank/DDBJ databases">
        <title>Complete sequence of Fervidobacterium pennivorans DSM 9078.</title>
        <authorList>
            <consortium name="US DOE Joint Genome Institute"/>
            <person name="Lucas S."/>
            <person name="Han J."/>
            <person name="Lapidus A."/>
            <person name="Cheng J.-F."/>
            <person name="Goodwin L."/>
            <person name="Pitluck S."/>
            <person name="Peters L."/>
            <person name="Ovchinnikova G."/>
            <person name="Lu M."/>
            <person name="Detter J.C."/>
            <person name="Han C."/>
            <person name="Tapia R."/>
            <person name="Land M."/>
            <person name="Hauser L."/>
            <person name="Kyrpides N."/>
            <person name="Ivanova N."/>
            <person name="Pagani I."/>
            <person name="Noll K.M."/>
            <person name="Woyke T."/>
        </authorList>
    </citation>
    <scope>NUCLEOTIDE SEQUENCE</scope>
    <source>
        <strain evidence="2">DSM 9078</strain>
    </source>
</reference>
<dbReference type="AlphaFoldDB" id="H9UBX0"/>
<dbReference type="Proteomes" id="UP000007384">
    <property type="component" value="Chromosome"/>
</dbReference>